<accession>A0AAV7HX84</accession>
<reference evidence="1 2" key="1">
    <citation type="journal article" date="2021" name="J. Hered.">
        <title>A chromosome-level genome assembly of the parasitoid wasp, Cotesia glomerata (Hymenoptera: Braconidae).</title>
        <authorList>
            <person name="Pinto B.J."/>
            <person name="Weis J.J."/>
            <person name="Gamble T."/>
            <person name="Ode P.J."/>
            <person name="Paul R."/>
            <person name="Zaspel J.M."/>
        </authorList>
    </citation>
    <scope>NUCLEOTIDE SEQUENCE [LARGE SCALE GENOMIC DNA]</scope>
    <source>
        <strain evidence="1">CgM1</strain>
    </source>
</reference>
<protein>
    <submittedName>
        <fullName evidence="1">Uncharacterized protein</fullName>
    </submittedName>
</protein>
<comment type="caution">
    <text evidence="1">The sequence shown here is derived from an EMBL/GenBank/DDBJ whole genome shotgun (WGS) entry which is preliminary data.</text>
</comment>
<organism evidence="1 2">
    <name type="scientific">Cotesia glomerata</name>
    <name type="common">Lepidopteran parasitic wasp</name>
    <name type="synonym">Apanteles glomeratus</name>
    <dbReference type="NCBI Taxonomy" id="32391"/>
    <lineage>
        <taxon>Eukaryota</taxon>
        <taxon>Metazoa</taxon>
        <taxon>Ecdysozoa</taxon>
        <taxon>Arthropoda</taxon>
        <taxon>Hexapoda</taxon>
        <taxon>Insecta</taxon>
        <taxon>Pterygota</taxon>
        <taxon>Neoptera</taxon>
        <taxon>Endopterygota</taxon>
        <taxon>Hymenoptera</taxon>
        <taxon>Apocrita</taxon>
        <taxon>Ichneumonoidea</taxon>
        <taxon>Braconidae</taxon>
        <taxon>Microgastrinae</taxon>
        <taxon>Cotesia</taxon>
    </lineage>
</organism>
<name>A0AAV7HX84_COTGL</name>
<proteinExistence type="predicted"/>
<sequence length="160" mass="18511">MRGVCSTTEQSMRSELIFIYVFEHQIKENDEEGEEEDGDLDDGTHITGDRRVTCWTYKTALAPLEATSSLAILPQIATLKRETQLRRLLVARFYNWGPGCNTVIGQFLGLDVRINSWLMLKRDQDQDQDSIHKNELKRAQHWHHQGRRSCVPRGVFRVPS</sequence>
<gene>
    <name evidence="1" type="ORF">KQX54_018821</name>
</gene>
<dbReference type="Proteomes" id="UP000826195">
    <property type="component" value="Unassembled WGS sequence"/>
</dbReference>
<keyword evidence="2" id="KW-1185">Reference proteome</keyword>
<dbReference type="EMBL" id="JAHXZJ010002982">
    <property type="protein sequence ID" value="KAH0535749.1"/>
    <property type="molecule type" value="Genomic_DNA"/>
</dbReference>
<dbReference type="AlphaFoldDB" id="A0AAV7HX84"/>
<evidence type="ECO:0000313" key="1">
    <source>
        <dbReference type="EMBL" id="KAH0535749.1"/>
    </source>
</evidence>
<evidence type="ECO:0000313" key="2">
    <source>
        <dbReference type="Proteomes" id="UP000826195"/>
    </source>
</evidence>